<protein>
    <submittedName>
        <fullName evidence="2">Uncharacterized protein</fullName>
    </submittedName>
</protein>
<organism evidence="2 3">
    <name type="scientific">Tetrabaena socialis</name>
    <dbReference type="NCBI Taxonomy" id="47790"/>
    <lineage>
        <taxon>Eukaryota</taxon>
        <taxon>Viridiplantae</taxon>
        <taxon>Chlorophyta</taxon>
        <taxon>core chlorophytes</taxon>
        <taxon>Chlorophyceae</taxon>
        <taxon>CS clade</taxon>
        <taxon>Chlamydomonadales</taxon>
        <taxon>Tetrabaenaceae</taxon>
        <taxon>Tetrabaena</taxon>
    </lineage>
</organism>
<gene>
    <name evidence="2" type="ORF">TSOC_009759</name>
</gene>
<reference evidence="2 3" key="1">
    <citation type="journal article" date="2017" name="Mol. Biol. Evol.">
        <title>The 4-celled Tetrabaena socialis nuclear genome reveals the essential components for genetic control of cell number at the origin of multicellularity in the volvocine lineage.</title>
        <authorList>
            <person name="Featherston J."/>
            <person name="Arakaki Y."/>
            <person name="Hanschen E.R."/>
            <person name="Ferris P.J."/>
            <person name="Michod R.E."/>
            <person name="Olson B.J.S.C."/>
            <person name="Nozaki H."/>
            <person name="Durand P.M."/>
        </authorList>
    </citation>
    <scope>NUCLEOTIDE SEQUENCE [LARGE SCALE GENOMIC DNA]</scope>
    <source>
        <strain evidence="2 3">NIES-571</strain>
    </source>
</reference>
<evidence type="ECO:0000256" key="1">
    <source>
        <dbReference type="SAM" id="MobiDB-lite"/>
    </source>
</evidence>
<comment type="caution">
    <text evidence="2">The sequence shown here is derived from an EMBL/GenBank/DDBJ whole genome shotgun (WGS) entry which is preliminary data.</text>
</comment>
<dbReference type="EMBL" id="PGGS01000422">
    <property type="protein sequence ID" value="PNH04117.1"/>
    <property type="molecule type" value="Genomic_DNA"/>
</dbReference>
<feature type="region of interest" description="Disordered" evidence="1">
    <location>
        <begin position="1"/>
        <end position="127"/>
    </location>
</feature>
<keyword evidence="3" id="KW-1185">Reference proteome</keyword>
<proteinExistence type="predicted"/>
<evidence type="ECO:0000313" key="3">
    <source>
        <dbReference type="Proteomes" id="UP000236333"/>
    </source>
</evidence>
<name>A0A2J7ZV12_9CHLO</name>
<feature type="compositionally biased region" description="Acidic residues" evidence="1">
    <location>
        <begin position="23"/>
        <end position="33"/>
    </location>
</feature>
<evidence type="ECO:0000313" key="2">
    <source>
        <dbReference type="EMBL" id="PNH04117.1"/>
    </source>
</evidence>
<accession>A0A2J7ZV12</accession>
<dbReference type="Proteomes" id="UP000236333">
    <property type="component" value="Unassembled WGS sequence"/>
</dbReference>
<feature type="compositionally biased region" description="Low complexity" evidence="1">
    <location>
        <begin position="107"/>
        <end position="127"/>
    </location>
</feature>
<sequence length="127" mass="12923">MADSADSPPASQDDDLAAAFEGGFEDEFAEDAEGLPPADGIDSPDEDGGEDGQERGESGSSSEVDLDEMADVGYTEVEALEQEVGVTARPPKRQRTVTFDDDDDLDPAGAGPSTSTAAAAAGGARGR</sequence>
<dbReference type="AlphaFoldDB" id="A0A2J7ZV12"/>
<feature type="compositionally biased region" description="Low complexity" evidence="1">
    <location>
        <begin position="1"/>
        <end position="22"/>
    </location>
</feature>
<feature type="compositionally biased region" description="Acidic residues" evidence="1">
    <location>
        <begin position="42"/>
        <end position="51"/>
    </location>
</feature>
<dbReference type="OrthoDB" id="10249888at2759"/>
<feature type="non-terminal residue" evidence="2">
    <location>
        <position position="127"/>
    </location>
</feature>